<keyword evidence="21" id="KW-1185">Reference proteome</keyword>
<proteinExistence type="inferred from homology"/>
<dbReference type="InterPro" id="IPR001848">
    <property type="entry name" value="Ribosomal_uS10"/>
</dbReference>
<evidence type="ECO:0000256" key="17">
    <source>
        <dbReference type="RuleBase" id="RU363036"/>
    </source>
</evidence>
<dbReference type="EMBL" id="JAHCVI010000001">
    <property type="protein sequence ID" value="KAG7290990.1"/>
    <property type="molecule type" value="Genomic_DNA"/>
</dbReference>
<gene>
    <name evidence="20" type="ORF">NEMBOFW57_000997</name>
</gene>
<dbReference type="GO" id="GO:0070183">
    <property type="term" value="P:mitochondrial tryptophanyl-tRNA aminoacylation"/>
    <property type="evidence" value="ECO:0007669"/>
    <property type="project" value="TreeGrafter"/>
</dbReference>
<dbReference type="Gene3D" id="3.40.50.620">
    <property type="entry name" value="HUPs"/>
    <property type="match status" value="1"/>
</dbReference>
<name>A0AAD4F1I3_9PEZI</name>
<evidence type="ECO:0000256" key="12">
    <source>
        <dbReference type="ARBA" id="ARBA00030268"/>
    </source>
</evidence>
<dbReference type="CDD" id="cd00806">
    <property type="entry name" value="TrpRS_core"/>
    <property type="match status" value="1"/>
</dbReference>
<dbReference type="InterPro" id="IPR036838">
    <property type="entry name" value="Ribosomal_uS10_dom_sf"/>
</dbReference>
<dbReference type="GO" id="GO:0003735">
    <property type="term" value="F:structural constituent of ribosome"/>
    <property type="evidence" value="ECO:0007669"/>
    <property type="project" value="InterPro"/>
</dbReference>
<dbReference type="GO" id="GO:0005524">
    <property type="term" value="F:ATP binding"/>
    <property type="evidence" value="ECO:0007669"/>
    <property type="project" value="UniProtKB-KW"/>
</dbReference>
<comment type="similarity">
    <text evidence="2 17">Belongs to the class-I aminoacyl-tRNA synthetase family.</text>
</comment>
<keyword evidence="10 17" id="KW-0030">Aminoacyl-tRNA synthetase</keyword>
<dbReference type="HAMAP" id="MF_00508">
    <property type="entry name" value="Ribosomal_uS10"/>
    <property type="match status" value="1"/>
</dbReference>
<evidence type="ECO:0000256" key="1">
    <source>
        <dbReference type="ARBA" id="ARBA00004305"/>
    </source>
</evidence>
<dbReference type="GO" id="GO:0005759">
    <property type="term" value="C:mitochondrial matrix"/>
    <property type="evidence" value="ECO:0007669"/>
    <property type="project" value="UniProtKB-SubCell"/>
</dbReference>
<dbReference type="SMART" id="SM01403">
    <property type="entry name" value="Ribosomal_S10"/>
    <property type="match status" value="1"/>
</dbReference>
<reference evidence="20" key="1">
    <citation type="submission" date="2023-02" db="EMBL/GenBank/DDBJ databases">
        <authorList>
            <person name="Palmer J.M."/>
        </authorList>
    </citation>
    <scope>NUCLEOTIDE SEQUENCE</scope>
    <source>
        <strain evidence="20">FW57</strain>
    </source>
</reference>
<sequence>MPRALEALYLKPLRREAEYGVPSCDLQLRSYSVRNLEFFCDFALRAAYYLGLPAYGPVPLPRMVQRWTVPKSTFIFKKSQENFERITLRRLIQIRDGHPETVQIWLAFLQKHAYYGIGMKANVWEFSKLEVGKEMDKSVEQTEKLLEDKWEHLGYVERRPEHQKSKTPRERLPAAEDLEEYLASERRRIAGGRNLWVHKNQGQDEEIPQVVFSGIQPTGIPHLGNYLGALREWKRLQDTAHPDTKLLFCIADLHAITVPRPAEELYEHRMHLMAVLRAMGLDENRSTIFFQSAVPYHTDLQWILSCTASMGYLSRMTQWKSKLQLSDNTTMDDPAVKKSLKHGLFSYPILQAADILIHRATHVPVGDDQRQHLEFSRECVTNFNSTYKTDCLVAPQTIVSTSRRIMSLTKPQQKMSKSDPSPKSRILITDSPDEIRKKIRGATTDSLAGVSYDPQTRPGVANLIEILSGFDPERRSPQVLAQQMEEGYKITDLKEAVTKVVCDELAEVRERYQLYVSQNDQLREYAAVGNQKATESAKKTMELVNEAVGLGPLR</sequence>
<evidence type="ECO:0000313" key="21">
    <source>
        <dbReference type="Proteomes" id="UP001197093"/>
    </source>
</evidence>
<evidence type="ECO:0000256" key="6">
    <source>
        <dbReference type="ARBA" id="ARBA00022741"/>
    </source>
</evidence>
<keyword evidence="5 17" id="KW-0436">Ligase</keyword>
<dbReference type="AlphaFoldDB" id="A0AAD4F1I3"/>
<keyword evidence="11" id="KW-0687">Ribonucleoprotein</keyword>
<dbReference type="Pfam" id="PF00579">
    <property type="entry name" value="tRNA-synt_1b"/>
    <property type="match status" value="1"/>
</dbReference>
<dbReference type="GO" id="GO:0005840">
    <property type="term" value="C:ribosome"/>
    <property type="evidence" value="ECO:0007669"/>
    <property type="project" value="UniProtKB-KW"/>
</dbReference>
<dbReference type="InterPro" id="IPR014729">
    <property type="entry name" value="Rossmann-like_a/b/a_fold"/>
</dbReference>
<dbReference type="PRINTS" id="PR01039">
    <property type="entry name" value="TRNASYNTHTRP"/>
</dbReference>
<dbReference type="PANTHER" id="PTHR43766:SF1">
    <property type="entry name" value="TRYPTOPHAN--TRNA LIGASE, MITOCHONDRIAL"/>
    <property type="match status" value="1"/>
</dbReference>
<dbReference type="NCBIfam" id="TIGR00233">
    <property type="entry name" value="trpS"/>
    <property type="match status" value="1"/>
</dbReference>
<evidence type="ECO:0000256" key="5">
    <source>
        <dbReference type="ARBA" id="ARBA00022598"/>
    </source>
</evidence>
<dbReference type="GO" id="GO:0004830">
    <property type="term" value="F:tryptophan-tRNA ligase activity"/>
    <property type="evidence" value="ECO:0007669"/>
    <property type="project" value="UniProtKB-EC"/>
</dbReference>
<keyword evidence="7 17" id="KW-0067">ATP-binding</keyword>
<dbReference type="Proteomes" id="UP001197093">
    <property type="component" value="Unassembled WGS sequence"/>
</dbReference>
<evidence type="ECO:0000256" key="4">
    <source>
        <dbReference type="ARBA" id="ARBA00013161"/>
    </source>
</evidence>
<comment type="subcellular location">
    <subcellularLocation>
        <location evidence="1">Mitochondrion matrix</location>
    </subcellularLocation>
</comment>
<dbReference type="EC" id="6.1.1.2" evidence="4"/>
<dbReference type="GO" id="GO:1990904">
    <property type="term" value="C:ribonucleoprotein complex"/>
    <property type="evidence" value="ECO:0007669"/>
    <property type="project" value="UniProtKB-KW"/>
</dbReference>
<comment type="similarity">
    <text evidence="3">Belongs to the universal ribosomal protein uS10 family.</text>
</comment>
<dbReference type="Gene3D" id="1.10.240.10">
    <property type="entry name" value="Tyrosyl-Transfer RNA Synthetase"/>
    <property type="match status" value="1"/>
</dbReference>
<keyword evidence="6 17" id="KW-0547">Nucleotide-binding</keyword>
<dbReference type="InterPro" id="IPR002305">
    <property type="entry name" value="aa-tRNA-synth_Ic"/>
</dbReference>
<evidence type="ECO:0000256" key="13">
    <source>
        <dbReference type="ARBA" id="ARBA00035261"/>
    </source>
</evidence>
<evidence type="ECO:0000256" key="2">
    <source>
        <dbReference type="ARBA" id="ARBA00005594"/>
    </source>
</evidence>
<dbReference type="PROSITE" id="PS00178">
    <property type="entry name" value="AA_TRNA_LIGASE_I"/>
    <property type="match status" value="1"/>
</dbReference>
<dbReference type="FunFam" id="3.30.70.600:FF:000003">
    <property type="entry name" value="30S ribosomal protein S10"/>
    <property type="match status" value="1"/>
</dbReference>
<protein>
    <recommendedName>
        <fullName evidence="13">Small ribosomal subunit protein uS10m</fullName>
        <ecNumber evidence="4">6.1.1.2</ecNumber>
    </recommendedName>
    <alternativeName>
        <fullName evidence="14">37S ribosomal protein S10, mitochondrial</fullName>
    </alternativeName>
    <alternativeName>
        <fullName evidence="16">Mitochondrial ribosomal small subunit protein 10</fullName>
    </alternativeName>
    <alternativeName>
        <fullName evidence="15">Tryptophan--tRNA ligase, mitochondrial</fullName>
    </alternativeName>
    <alternativeName>
        <fullName evidence="12">Tryptophanyl-tRNA synthetase</fullName>
    </alternativeName>
</protein>
<dbReference type="Pfam" id="PF00338">
    <property type="entry name" value="Ribosomal_S10"/>
    <property type="match status" value="1"/>
</dbReference>
<feature type="domain" description="Small ribosomal subunit protein uS10" evidence="19">
    <location>
        <begin position="25"/>
        <end position="122"/>
    </location>
</feature>
<keyword evidence="9" id="KW-0689">Ribosomal protein</keyword>
<dbReference type="InterPro" id="IPR001412">
    <property type="entry name" value="aa-tRNA-synth_I_CS"/>
</dbReference>
<evidence type="ECO:0000256" key="14">
    <source>
        <dbReference type="ARBA" id="ARBA00042916"/>
    </source>
</evidence>
<dbReference type="InterPro" id="IPR002306">
    <property type="entry name" value="Trp-tRNA-ligase"/>
</dbReference>
<feature type="region of interest" description="Disordered" evidence="18">
    <location>
        <begin position="407"/>
        <end position="427"/>
    </location>
</feature>
<evidence type="ECO:0000256" key="9">
    <source>
        <dbReference type="ARBA" id="ARBA00022980"/>
    </source>
</evidence>
<evidence type="ECO:0000259" key="19">
    <source>
        <dbReference type="SMART" id="SM01403"/>
    </source>
</evidence>
<keyword evidence="8 17" id="KW-0648">Protein biosynthesis</keyword>
<evidence type="ECO:0000256" key="11">
    <source>
        <dbReference type="ARBA" id="ARBA00023274"/>
    </source>
</evidence>
<evidence type="ECO:0000256" key="7">
    <source>
        <dbReference type="ARBA" id="ARBA00022840"/>
    </source>
</evidence>
<evidence type="ECO:0000313" key="20">
    <source>
        <dbReference type="EMBL" id="KAG7290990.1"/>
    </source>
</evidence>
<dbReference type="SUPFAM" id="SSF54999">
    <property type="entry name" value="Ribosomal protein S10"/>
    <property type="match status" value="1"/>
</dbReference>
<evidence type="ECO:0000256" key="15">
    <source>
        <dbReference type="ARBA" id="ARBA00069760"/>
    </source>
</evidence>
<dbReference type="InterPro" id="IPR027486">
    <property type="entry name" value="Ribosomal_uS10_dom"/>
</dbReference>
<dbReference type="PANTHER" id="PTHR43766">
    <property type="entry name" value="TRYPTOPHAN--TRNA LIGASE, MITOCHONDRIAL"/>
    <property type="match status" value="1"/>
</dbReference>
<dbReference type="InterPro" id="IPR050203">
    <property type="entry name" value="Trp-tRNA_synthetase"/>
</dbReference>
<dbReference type="Gene3D" id="3.30.70.600">
    <property type="entry name" value="Ribosomal protein S10 domain"/>
    <property type="match status" value="1"/>
</dbReference>
<dbReference type="SUPFAM" id="SSF52374">
    <property type="entry name" value="Nucleotidylyl transferase"/>
    <property type="match status" value="1"/>
</dbReference>
<accession>A0AAD4F1I3</accession>
<organism evidence="20 21">
    <name type="scientific">Staphylotrichum longicolle</name>
    <dbReference type="NCBI Taxonomy" id="669026"/>
    <lineage>
        <taxon>Eukaryota</taxon>
        <taxon>Fungi</taxon>
        <taxon>Dikarya</taxon>
        <taxon>Ascomycota</taxon>
        <taxon>Pezizomycotina</taxon>
        <taxon>Sordariomycetes</taxon>
        <taxon>Sordariomycetidae</taxon>
        <taxon>Sordariales</taxon>
        <taxon>Chaetomiaceae</taxon>
        <taxon>Staphylotrichum</taxon>
    </lineage>
</organism>
<evidence type="ECO:0000256" key="8">
    <source>
        <dbReference type="ARBA" id="ARBA00022917"/>
    </source>
</evidence>
<evidence type="ECO:0000256" key="16">
    <source>
        <dbReference type="ARBA" id="ARBA00078476"/>
    </source>
</evidence>
<dbReference type="FunFam" id="3.40.50.620:FF:000082">
    <property type="entry name" value="MSW1p Mitochondrial tryptophanyl-tRNA synthetase"/>
    <property type="match status" value="1"/>
</dbReference>
<evidence type="ECO:0000256" key="10">
    <source>
        <dbReference type="ARBA" id="ARBA00023146"/>
    </source>
</evidence>
<dbReference type="FunFam" id="1.10.240.10:FF:000002">
    <property type="entry name" value="Tryptophan--tRNA ligase"/>
    <property type="match status" value="1"/>
</dbReference>
<comment type="caution">
    <text evidence="20">The sequence shown here is derived from an EMBL/GenBank/DDBJ whole genome shotgun (WGS) entry which is preliminary data.</text>
</comment>
<evidence type="ECO:0000256" key="3">
    <source>
        <dbReference type="ARBA" id="ARBA00007102"/>
    </source>
</evidence>
<evidence type="ECO:0000256" key="18">
    <source>
        <dbReference type="SAM" id="MobiDB-lite"/>
    </source>
</evidence>